<comment type="caution">
    <text evidence="5">The sequence shown here is derived from an EMBL/GenBank/DDBJ whole genome shotgun (WGS) entry which is preliminary data.</text>
</comment>
<evidence type="ECO:0000313" key="6">
    <source>
        <dbReference type="Proteomes" id="UP000433788"/>
    </source>
</evidence>
<dbReference type="GO" id="GO:0006526">
    <property type="term" value="P:L-arginine biosynthetic process"/>
    <property type="evidence" value="ECO:0007669"/>
    <property type="project" value="TreeGrafter"/>
</dbReference>
<accession>A0A6N7QVG1</accession>
<evidence type="ECO:0000259" key="4">
    <source>
        <dbReference type="Pfam" id="PF07687"/>
    </source>
</evidence>
<dbReference type="SUPFAM" id="SSF55031">
    <property type="entry name" value="Bacterial exopeptidase dimerisation domain"/>
    <property type="match status" value="1"/>
</dbReference>
<dbReference type="Proteomes" id="UP000433788">
    <property type="component" value="Unassembled WGS sequence"/>
</dbReference>
<proteinExistence type="predicted"/>
<keyword evidence="1" id="KW-0479">Metal-binding</keyword>
<dbReference type="Pfam" id="PF07687">
    <property type="entry name" value="M20_dimer"/>
    <property type="match status" value="1"/>
</dbReference>
<dbReference type="GO" id="GO:0046872">
    <property type="term" value="F:metal ion binding"/>
    <property type="evidence" value="ECO:0007669"/>
    <property type="project" value="UniProtKB-KW"/>
</dbReference>
<dbReference type="InterPro" id="IPR011650">
    <property type="entry name" value="Peptidase_M20_dimer"/>
</dbReference>
<dbReference type="Gene3D" id="3.30.70.360">
    <property type="match status" value="1"/>
</dbReference>
<organism evidence="5 6">
    <name type="scientific">Spiribacter salilacus</name>
    <dbReference type="NCBI Taxonomy" id="2664894"/>
    <lineage>
        <taxon>Bacteria</taxon>
        <taxon>Pseudomonadati</taxon>
        <taxon>Pseudomonadota</taxon>
        <taxon>Gammaproteobacteria</taxon>
        <taxon>Chromatiales</taxon>
        <taxon>Ectothiorhodospiraceae</taxon>
        <taxon>Spiribacter</taxon>
    </lineage>
</organism>
<keyword evidence="2 5" id="KW-0378">Hydrolase</keyword>
<keyword evidence="6" id="KW-1185">Reference proteome</keyword>
<evidence type="ECO:0000256" key="1">
    <source>
        <dbReference type="ARBA" id="ARBA00022723"/>
    </source>
</evidence>
<dbReference type="AlphaFoldDB" id="A0A6N7QVG1"/>
<sequence>MEIWGWPCAVIPRQPGHWIYPWDSIHVGQVEGGQALNVIAASCHFDFEIRYLPGSDVEALITRIQKKATVLELQASASGINARIHLHESSRYPGASVSVQSPAIRWLSSCLPEAQFEQADYGTEAGCLQAALGIDAIVCGPGNISRAHRPNEYITRQELAAGEKMLRRVLGLSVLDA</sequence>
<dbReference type="SUPFAM" id="SSF53187">
    <property type="entry name" value="Zn-dependent exopeptidases"/>
    <property type="match status" value="1"/>
</dbReference>
<name>A0A6N7QVG1_9GAMM</name>
<dbReference type="InterPro" id="IPR036264">
    <property type="entry name" value="Bact_exopeptidase_dim_dom"/>
</dbReference>
<dbReference type="PANTHER" id="PTHR43808:SF31">
    <property type="entry name" value="N-ACETYL-L-CITRULLINE DEACETYLASE"/>
    <property type="match status" value="1"/>
</dbReference>
<dbReference type="InterPro" id="IPR050072">
    <property type="entry name" value="Peptidase_M20A"/>
</dbReference>
<dbReference type="PANTHER" id="PTHR43808">
    <property type="entry name" value="ACETYLORNITHINE DEACETYLASE"/>
    <property type="match status" value="1"/>
</dbReference>
<dbReference type="GO" id="GO:0008777">
    <property type="term" value="F:acetylornithine deacetylase activity"/>
    <property type="evidence" value="ECO:0007669"/>
    <property type="project" value="TreeGrafter"/>
</dbReference>
<evidence type="ECO:0000256" key="3">
    <source>
        <dbReference type="ARBA" id="ARBA00023285"/>
    </source>
</evidence>
<feature type="domain" description="Peptidase M20 dimerisation" evidence="4">
    <location>
        <begin position="24"/>
        <end position="69"/>
    </location>
</feature>
<dbReference type="EMBL" id="WJPP01000007">
    <property type="protein sequence ID" value="MRH79138.1"/>
    <property type="molecule type" value="Genomic_DNA"/>
</dbReference>
<gene>
    <name evidence="5" type="ORF">GH984_10555</name>
</gene>
<dbReference type="Gene3D" id="3.40.630.10">
    <property type="entry name" value="Zn peptidases"/>
    <property type="match status" value="1"/>
</dbReference>
<protein>
    <submittedName>
        <fullName evidence="5">M20/M25/M40 family metallo-hydrolase</fullName>
    </submittedName>
</protein>
<reference evidence="5 6" key="1">
    <citation type="submission" date="2019-11" db="EMBL/GenBank/DDBJ databases">
        <authorList>
            <person name="Zhang X.Y."/>
        </authorList>
    </citation>
    <scope>NUCLEOTIDE SEQUENCE [LARGE SCALE GENOMIC DNA]</scope>
    <source>
        <strain evidence="5 6">C176</strain>
    </source>
</reference>
<keyword evidence="3" id="KW-0170">Cobalt</keyword>
<evidence type="ECO:0000313" key="5">
    <source>
        <dbReference type="EMBL" id="MRH79138.1"/>
    </source>
</evidence>
<evidence type="ECO:0000256" key="2">
    <source>
        <dbReference type="ARBA" id="ARBA00022801"/>
    </source>
</evidence>